<keyword evidence="8" id="KW-0233">DNA recombination</keyword>
<dbReference type="GO" id="GO:0042162">
    <property type="term" value="F:telomeric DNA binding"/>
    <property type="evidence" value="ECO:0007669"/>
    <property type="project" value="TreeGrafter"/>
</dbReference>
<keyword evidence="10" id="KW-0539">Nucleus</keyword>
<dbReference type="GO" id="GO:0006310">
    <property type="term" value="P:DNA recombination"/>
    <property type="evidence" value="ECO:0007669"/>
    <property type="project" value="UniProtKB-KW"/>
</dbReference>
<keyword evidence="13" id="KW-1185">Reference proteome</keyword>
<name>A0A7E4ZTA3_PANRE</name>
<evidence type="ECO:0000256" key="5">
    <source>
        <dbReference type="ARBA" id="ARBA00022806"/>
    </source>
</evidence>
<feature type="region of interest" description="Disordered" evidence="11">
    <location>
        <begin position="305"/>
        <end position="337"/>
    </location>
</feature>
<evidence type="ECO:0000256" key="6">
    <source>
        <dbReference type="ARBA" id="ARBA00022840"/>
    </source>
</evidence>
<evidence type="ECO:0000256" key="4">
    <source>
        <dbReference type="ARBA" id="ARBA00022801"/>
    </source>
</evidence>
<dbReference type="SMART" id="SM00559">
    <property type="entry name" value="Ku78"/>
    <property type="match status" value="1"/>
</dbReference>
<dbReference type="WBParaSite" id="Pan_g159.t1">
    <property type="protein sequence ID" value="Pan_g159.t1"/>
    <property type="gene ID" value="Pan_g159"/>
</dbReference>
<reference evidence="14" key="2">
    <citation type="submission" date="2020-10" db="UniProtKB">
        <authorList>
            <consortium name="WormBaseParasite"/>
        </authorList>
    </citation>
    <scope>IDENTIFICATION</scope>
</reference>
<dbReference type="GO" id="GO:0000723">
    <property type="term" value="P:telomere maintenance"/>
    <property type="evidence" value="ECO:0007669"/>
    <property type="project" value="TreeGrafter"/>
</dbReference>
<evidence type="ECO:0000256" key="2">
    <source>
        <dbReference type="ARBA" id="ARBA00022741"/>
    </source>
</evidence>
<evidence type="ECO:0000256" key="10">
    <source>
        <dbReference type="ARBA" id="ARBA00023242"/>
    </source>
</evidence>
<evidence type="ECO:0000256" key="7">
    <source>
        <dbReference type="ARBA" id="ARBA00023125"/>
    </source>
</evidence>
<dbReference type="AlphaFoldDB" id="A0A7E4ZTA3"/>
<evidence type="ECO:0000256" key="1">
    <source>
        <dbReference type="ARBA" id="ARBA00004123"/>
    </source>
</evidence>
<evidence type="ECO:0000256" key="9">
    <source>
        <dbReference type="ARBA" id="ARBA00023204"/>
    </source>
</evidence>
<dbReference type="GO" id="GO:0004386">
    <property type="term" value="F:helicase activity"/>
    <property type="evidence" value="ECO:0007669"/>
    <property type="project" value="UniProtKB-KW"/>
</dbReference>
<keyword evidence="2" id="KW-0547">Nucleotide-binding</keyword>
<organism evidence="13 14">
    <name type="scientific">Panagrellus redivivus</name>
    <name type="common">Microworm</name>
    <dbReference type="NCBI Taxonomy" id="6233"/>
    <lineage>
        <taxon>Eukaryota</taxon>
        <taxon>Metazoa</taxon>
        <taxon>Ecdysozoa</taxon>
        <taxon>Nematoda</taxon>
        <taxon>Chromadorea</taxon>
        <taxon>Rhabditida</taxon>
        <taxon>Tylenchina</taxon>
        <taxon>Panagrolaimomorpha</taxon>
        <taxon>Panagrolaimoidea</taxon>
        <taxon>Panagrolaimidae</taxon>
        <taxon>Panagrellus</taxon>
    </lineage>
</organism>
<keyword evidence="5" id="KW-0347">Helicase</keyword>
<dbReference type="InterPro" id="IPR006164">
    <property type="entry name" value="DNA_bd_Ku70/Ku80"/>
</dbReference>
<dbReference type="SUPFAM" id="SSF100939">
    <property type="entry name" value="SPOC domain-like"/>
    <property type="match status" value="1"/>
</dbReference>
<evidence type="ECO:0000313" key="13">
    <source>
        <dbReference type="Proteomes" id="UP000492821"/>
    </source>
</evidence>
<accession>A0A7E4ZTA3</accession>
<dbReference type="PANTHER" id="PTHR12604:SF4">
    <property type="entry name" value="X-RAY REPAIR CROSS-COMPLEMENTING PROTEIN 5"/>
    <property type="match status" value="1"/>
</dbReference>
<dbReference type="GO" id="GO:0043564">
    <property type="term" value="C:Ku70:Ku80 complex"/>
    <property type="evidence" value="ECO:0007669"/>
    <property type="project" value="TreeGrafter"/>
</dbReference>
<keyword evidence="9" id="KW-0234">DNA repair</keyword>
<evidence type="ECO:0000313" key="14">
    <source>
        <dbReference type="WBParaSite" id="Pan_g159.t1"/>
    </source>
</evidence>
<dbReference type="Pfam" id="PF02735">
    <property type="entry name" value="Ku"/>
    <property type="match status" value="1"/>
</dbReference>
<dbReference type="CDD" id="cd00594">
    <property type="entry name" value="KU"/>
    <property type="match status" value="1"/>
</dbReference>
<comment type="subcellular location">
    <subcellularLocation>
        <location evidence="1">Nucleus</location>
    </subcellularLocation>
</comment>
<feature type="region of interest" description="Disordered" evidence="11">
    <location>
        <begin position="1"/>
        <end position="33"/>
    </location>
</feature>
<dbReference type="GO" id="GO:0003690">
    <property type="term" value="F:double-stranded DNA binding"/>
    <property type="evidence" value="ECO:0007669"/>
    <property type="project" value="TreeGrafter"/>
</dbReference>
<evidence type="ECO:0000256" key="11">
    <source>
        <dbReference type="SAM" id="MobiDB-lite"/>
    </source>
</evidence>
<dbReference type="SUPFAM" id="SSF53300">
    <property type="entry name" value="vWA-like"/>
    <property type="match status" value="1"/>
</dbReference>
<dbReference type="GO" id="GO:0016787">
    <property type="term" value="F:hydrolase activity"/>
    <property type="evidence" value="ECO:0007669"/>
    <property type="project" value="UniProtKB-KW"/>
</dbReference>
<evidence type="ECO:0000256" key="8">
    <source>
        <dbReference type="ARBA" id="ARBA00023172"/>
    </source>
</evidence>
<keyword evidence="6" id="KW-0067">ATP-binding</keyword>
<feature type="domain" description="Ku" evidence="12">
    <location>
        <begin position="332"/>
        <end position="473"/>
    </location>
</feature>
<evidence type="ECO:0000256" key="3">
    <source>
        <dbReference type="ARBA" id="ARBA00022763"/>
    </source>
</evidence>
<dbReference type="Proteomes" id="UP000492821">
    <property type="component" value="Unassembled WGS sequence"/>
</dbReference>
<dbReference type="Gene3D" id="2.40.290.10">
    <property type="match status" value="1"/>
</dbReference>
<dbReference type="Gene3D" id="1.10.1600.10">
    <property type="match status" value="1"/>
</dbReference>
<protein>
    <submittedName>
        <fullName evidence="14">Ku domain-containing protein</fullName>
    </submittedName>
</protein>
<keyword evidence="3" id="KW-0227">DNA damage</keyword>
<keyword evidence="4" id="KW-0378">Hydrolase</keyword>
<evidence type="ECO:0000259" key="12">
    <source>
        <dbReference type="SMART" id="SM00559"/>
    </source>
</evidence>
<reference evidence="13" key="1">
    <citation type="journal article" date="2013" name="Genetics">
        <title>The draft genome and transcriptome of Panagrellus redivivus are shaped by the harsh demands of a free-living lifestyle.</title>
        <authorList>
            <person name="Srinivasan J."/>
            <person name="Dillman A.R."/>
            <person name="Macchietto M.G."/>
            <person name="Heikkinen L."/>
            <person name="Lakso M."/>
            <person name="Fracchia K.M."/>
            <person name="Antoshechkin I."/>
            <person name="Mortazavi A."/>
            <person name="Wong G."/>
            <person name="Sternberg P.W."/>
        </authorList>
    </citation>
    <scope>NUCLEOTIDE SEQUENCE [LARGE SCALE GENOMIC DNA]</scope>
    <source>
        <strain evidence="13">MT8872</strain>
    </source>
</reference>
<dbReference type="PANTHER" id="PTHR12604">
    <property type="entry name" value="KU AUTOANTIGEN DNA HELICASE"/>
    <property type="match status" value="1"/>
</dbReference>
<dbReference type="GO" id="GO:0006303">
    <property type="term" value="P:double-strand break repair via nonhomologous end joining"/>
    <property type="evidence" value="ECO:0007669"/>
    <property type="project" value="InterPro"/>
</dbReference>
<keyword evidence="7" id="KW-0238">DNA-binding</keyword>
<dbReference type="Gene3D" id="3.40.50.410">
    <property type="entry name" value="von Willebrand factor, type A domain"/>
    <property type="match status" value="1"/>
</dbReference>
<dbReference type="GO" id="GO:0005524">
    <property type="term" value="F:ATP binding"/>
    <property type="evidence" value="ECO:0007669"/>
    <property type="project" value="UniProtKB-KW"/>
</dbReference>
<dbReference type="InterPro" id="IPR036465">
    <property type="entry name" value="vWFA_dom_sf"/>
</dbReference>
<dbReference type="InterPro" id="IPR016194">
    <property type="entry name" value="SPOC-like_C_dom_sf"/>
</dbReference>
<sequence length="594" mass="66033">MSARGTARGRGRGRGRAAPAGDDGPPAPKRSKTLKPRDCVFLLIDTGKSTSTLRADGITALEHGKRIADWILSRKIFADSDVVVNVGFFPPLPTQEADDIIDQTVQFIESRFVVPRIAHVKRILDVVPSDADGNFLSALKKACDHAAQSDTGGSQFFNAISFAVISNFAGPQAKLNSKEVADVVQKLEDLKGCVNFIGYDKSDENLGIKQETVHVVDTILSSLDQSDDANGMAVSFENAFTALSYFGQKPKQLRGAPFKLELGEHLAIEVSMYSKVTRERFTLKTEKVTDDNEVVKVIREFQKTQEETKTEPLDAPVDEDNRQNGSEGPSNEAGVDKDQVIRGYHYGSSIIPFTKADKEFATVKNEGKQLQLVQFTKKHNILPYFIMSECRYLVPNLSKQNKSDQYLASLVQTMLDRDVVAIARYAYNIVAQPRLVVMIPEISKKSKCPILQLFQLPFNEDLRMFEFPDLKDVGQEPDDLQLDAIDAYIDHFMLETPSGDSLYDPEQVRNPIQQKTCMSVKRKALGMPLELSEEEKAAILAPLSTPANVAADSETVLNTLTEFFNLVKTEDVVGYDGKSQFDLKGVKTSWDWED</sequence>
<proteinExistence type="predicted"/>